<name>A0ACC2KFG7_PERAE</name>
<protein>
    <submittedName>
        <fullName evidence="1">Uncharacterized protein</fullName>
    </submittedName>
</protein>
<organism evidence="1 2">
    <name type="scientific">Persea americana</name>
    <name type="common">Avocado</name>
    <dbReference type="NCBI Taxonomy" id="3435"/>
    <lineage>
        <taxon>Eukaryota</taxon>
        <taxon>Viridiplantae</taxon>
        <taxon>Streptophyta</taxon>
        <taxon>Embryophyta</taxon>
        <taxon>Tracheophyta</taxon>
        <taxon>Spermatophyta</taxon>
        <taxon>Magnoliopsida</taxon>
        <taxon>Magnoliidae</taxon>
        <taxon>Laurales</taxon>
        <taxon>Lauraceae</taxon>
        <taxon>Persea</taxon>
    </lineage>
</organism>
<proteinExistence type="predicted"/>
<dbReference type="EMBL" id="CM056817">
    <property type="protein sequence ID" value="KAJ8619831.1"/>
    <property type="molecule type" value="Genomic_DNA"/>
</dbReference>
<reference evidence="1 2" key="1">
    <citation type="journal article" date="2022" name="Hortic Res">
        <title>A haplotype resolved chromosomal level avocado genome allows analysis of novel avocado genes.</title>
        <authorList>
            <person name="Nath O."/>
            <person name="Fletcher S.J."/>
            <person name="Hayward A."/>
            <person name="Shaw L.M."/>
            <person name="Masouleh A.K."/>
            <person name="Furtado A."/>
            <person name="Henry R.J."/>
            <person name="Mitter N."/>
        </authorList>
    </citation>
    <scope>NUCLEOTIDE SEQUENCE [LARGE SCALE GENOMIC DNA]</scope>
    <source>
        <strain evidence="2">cv. Hass</strain>
    </source>
</reference>
<gene>
    <name evidence="1" type="ORF">MRB53_028360</name>
</gene>
<evidence type="ECO:0000313" key="2">
    <source>
        <dbReference type="Proteomes" id="UP001234297"/>
    </source>
</evidence>
<dbReference type="Proteomes" id="UP001234297">
    <property type="component" value="Chromosome 9"/>
</dbReference>
<evidence type="ECO:0000313" key="1">
    <source>
        <dbReference type="EMBL" id="KAJ8619831.1"/>
    </source>
</evidence>
<comment type="caution">
    <text evidence="1">The sequence shown here is derived from an EMBL/GenBank/DDBJ whole genome shotgun (WGS) entry which is preliminary data.</text>
</comment>
<sequence length="152" mass="16690">MEEANTVGKPSKGSELLLLASIRSSSPSPHPAGSSHPSRLRRKFYPKVALVCSNPPSTILSPSSGRTRSELEKKLHATRRFISGTQLRLRATTCFRPTTTIIIEENSRFLKARFKSAKSDLVGGYSSISEYDTSFRLPPSSPYDKFLKAAGC</sequence>
<keyword evidence="2" id="KW-1185">Reference proteome</keyword>
<accession>A0ACC2KFG7</accession>